<dbReference type="Gene3D" id="3.20.20.190">
    <property type="entry name" value="Phosphatidylinositol (PI) phosphodiesterase"/>
    <property type="match status" value="1"/>
</dbReference>
<dbReference type="EMBL" id="JACHXU010000012">
    <property type="protein sequence ID" value="MBB3207811.1"/>
    <property type="molecule type" value="Genomic_DNA"/>
</dbReference>
<dbReference type="SUPFAM" id="SSF51695">
    <property type="entry name" value="PLC-like phosphodiesterases"/>
    <property type="match status" value="1"/>
</dbReference>
<protein>
    <submittedName>
        <fullName evidence="1">Glycerophosphoryl diester phosphodiesterase</fullName>
    </submittedName>
</protein>
<proteinExistence type="predicted"/>
<dbReference type="GO" id="GO:0006629">
    <property type="term" value="P:lipid metabolic process"/>
    <property type="evidence" value="ECO:0007669"/>
    <property type="project" value="InterPro"/>
</dbReference>
<accession>A0A7W5E0A8</accession>
<reference evidence="1 2" key="1">
    <citation type="submission" date="2020-08" db="EMBL/GenBank/DDBJ databases">
        <title>Genomic Encyclopedia of Type Strains, Phase III (KMG-III): the genomes of soil and plant-associated and newly described type strains.</title>
        <authorList>
            <person name="Whitman W."/>
        </authorList>
    </citation>
    <scope>NUCLEOTIDE SEQUENCE [LARGE SCALE GENOMIC DNA]</scope>
    <source>
        <strain evidence="1 2">CECT 8075</strain>
    </source>
</reference>
<comment type="caution">
    <text evidence="1">The sequence shown here is derived from an EMBL/GenBank/DDBJ whole genome shotgun (WGS) entry which is preliminary data.</text>
</comment>
<dbReference type="RefSeq" id="WP_184306095.1">
    <property type="nucleotide sequence ID" value="NZ_JACHXU010000012.1"/>
</dbReference>
<dbReference type="AlphaFoldDB" id="A0A7W5E0A8"/>
<dbReference type="GO" id="GO:0008081">
    <property type="term" value="F:phosphoric diester hydrolase activity"/>
    <property type="evidence" value="ECO:0007669"/>
    <property type="project" value="InterPro"/>
</dbReference>
<organism evidence="1 2">
    <name type="scientific">Aporhodopirellula rubra</name>
    <dbReference type="NCBI Taxonomy" id="980271"/>
    <lineage>
        <taxon>Bacteria</taxon>
        <taxon>Pseudomonadati</taxon>
        <taxon>Planctomycetota</taxon>
        <taxon>Planctomycetia</taxon>
        <taxon>Pirellulales</taxon>
        <taxon>Pirellulaceae</taxon>
        <taxon>Aporhodopirellula</taxon>
    </lineage>
</organism>
<gene>
    <name evidence="1" type="ORF">FHS27_003638</name>
</gene>
<evidence type="ECO:0000313" key="1">
    <source>
        <dbReference type="EMBL" id="MBB3207811.1"/>
    </source>
</evidence>
<dbReference type="InterPro" id="IPR017946">
    <property type="entry name" value="PLC-like_Pdiesterase_TIM-brl"/>
</dbReference>
<evidence type="ECO:0000313" key="2">
    <source>
        <dbReference type="Proteomes" id="UP000536179"/>
    </source>
</evidence>
<dbReference type="PROSITE" id="PS51257">
    <property type="entry name" value="PROKAR_LIPOPROTEIN"/>
    <property type="match status" value="1"/>
</dbReference>
<dbReference type="Proteomes" id="UP000536179">
    <property type="component" value="Unassembled WGS sequence"/>
</dbReference>
<name>A0A7W5E0A8_9BACT</name>
<keyword evidence="2" id="KW-1185">Reference proteome</keyword>
<sequence length="302" mass="33834">MQLILKRIFGTTVRERIANTISYVLVFACITLGMQLKWASKSPNPAEWNAYSPLANAHLYESLNPARPVAMPVVSHRGGVVPGIHEAGTLARLDYNYSQGQRIFELDFSWTSDEQIVVKHDWNERSVIPTLDEYLAESPEDNASLTMVYDWLATHPDAFIVTDCKKRSLEGAARIRMERPELVPQFILQIYQLKDYDLVQSQGFRNVILTLYRCLPDAPASSIADFMRTHDLFALTIPKKRAGDKELIKAATDAGVPVYAHTVNDSEMLANLLQEGIFGVYSDELNIGITEVAAITSTASKR</sequence>